<dbReference type="RefSeq" id="WP_247379150.1">
    <property type="nucleotide sequence ID" value="NZ_JALLGV010000007.1"/>
</dbReference>
<proteinExistence type="predicted"/>
<keyword evidence="3" id="KW-1185">Reference proteome</keyword>
<accession>A0ABD6C8N6</accession>
<reference evidence="2 3" key="1">
    <citation type="journal article" date="2019" name="Int. J. Syst. Evol. Microbiol.">
        <title>The Global Catalogue of Microorganisms (GCM) 10K type strain sequencing project: providing services to taxonomists for standard genome sequencing and annotation.</title>
        <authorList>
            <consortium name="The Broad Institute Genomics Platform"/>
            <consortium name="The Broad Institute Genome Sequencing Center for Infectious Disease"/>
            <person name="Wu L."/>
            <person name="Ma J."/>
        </authorList>
    </citation>
    <scope>NUCLEOTIDE SEQUENCE [LARGE SCALE GENOMIC DNA]</scope>
    <source>
        <strain evidence="2 3">CGMCC 1.12125</strain>
    </source>
</reference>
<evidence type="ECO:0000313" key="3">
    <source>
        <dbReference type="Proteomes" id="UP001597119"/>
    </source>
</evidence>
<organism evidence="2 3">
    <name type="scientific">Halorientalis brevis</name>
    <dbReference type="NCBI Taxonomy" id="1126241"/>
    <lineage>
        <taxon>Archaea</taxon>
        <taxon>Methanobacteriati</taxon>
        <taxon>Methanobacteriota</taxon>
        <taxon>Stenosarchaea group</taxon>
        <taxon>Halobacteria</taxon>
        <taxon>Halobacteriales</taxon>
        <taxon>Haloarculaceae</taxon>
        <taxon>Halorientalis</taxon>
    </lineage>
</organism>
<feature type="region of interest" description="Disordered" evidence="1">
    <location>
        <begin position="38"/>
        <end position="57"/>
    </location>
</feature>
<dbReference type="AlphaFoldDB" id="A0ABD6C8N6"/>
<dbReference type="Proteomes" id="UP001597119">
    <property type="component" value="Unassembled WGS sequence"/>
</dbReference>
<protein>
    <submittedName>
        <fullName evidence="2">Uncharacterized protein</fullName>
    </submittedName>
</protein>
<name>A0ABD6C8N6_9EURY</name>
<gene>
    <name evidence="2" type="ORF">ACFR9U_06910</name>
</gene>
<comment type="caution">
    <text evidence="2">The sequence shown here is derived from an EMBL/GenBank/DDBJ whole genome shotgun (WGS) entry which is preliminary data.</text>
</comment>
<evidence type="ECO:0000313" key="2">
    <source>
        <dbReference type="EMBL" id="MFD1586708.1"/>
    </source>
</evidence>
<evidence type="ECO:0000256" key="1">
    <source>
        <dbReference type="SAM" id="MobiDB-lite"/>
    </source>
</evidence>
<sequence>MSEPHSVNEVEQGDDYYHVRYRDPDDFDEIRTPDWAENAASSVVTGSEVRTGDETGNEDWAVQSVLIPVDAVSEESDAKEAARQIVDEIES</sequence>
<dbReference type="EMBL" id="JBHUDJ010000002">
    <property type="protein sequence ID" value="MFD1586708.1"/>
    <property type="molecule type" value="Genomic_DNA"/>
</dbReference>